<comment type="caution">
    <text evidence="1">The sequence shown here is derived from an EMBL/GenBank/DDBJ whole genome shotgun (WGS) entry which is preliminary data.</text>
</comment>
<sequence>MLKKLVITISLFLIFTSPVHSRERFFQVQSVDTMKYSRDLAREKLKDNTFNQEIETQVKNIAATGATHVSLGTPYEDEFLPYLKRWVTAARKYKLKVWFRGNLAGWEEWFDYPRIDRSTHIGKIQNFILSNPDLFEDGDVFTSCPECENGGPGDPRKTRDIEGFRNFIAAEYKAVKEGFDQTGKKVKANFYSMNGDVARLIMDRETTEKLDGAVTIDHYVSTPEKLENDIVELAEQSGGKIVLGEFGAPIPDIHGDLSEEQQASWIDEALDRTIKTGKVIAVNYWTYNASSTRLWENDNSPRLAASALEKYYNPVNVYGRIIDSKGNLIKDVNLKMTDIGFLVKNGIYAIPIINEESLTFSKKGFVSVNFPVRAAKEKDIKRDVVLSVSSENPIYNWWRRVVDFLNTTNKQIRQIIQINPANK</sequence>
<dbReference type="Proteomes" id="UP000177208">
    <property type="component" value="Unassembled WGS sequence"/>
</dbReference>
<dbReference type="InterPro" id="IPR017853">
    <property type="entry name" value="GH"/>
</dbReference>
<name>A0A1F7G9V2_9BACT</name>
<dbReference type="AlphaFoldDB" id="A0A1F7G9V2"/>
<evidence type="ECO:0000313" key="1">
    <source>
        <dbReference type="EMBL" id="OGK15525.1"/>
    </source>
</evidence>
<dbReference type="SUPFAM" id="SSF51445">
    <property type="entry name" value="(Trans)glycosidases"/>
    <property type="match status" value="1"/>
</dbReference>
<gene>
    <name evidence="1" type="ORF">A2774_04515</name>
</gene>
<organism evidence="1 2">
    <name type="scientific">Candidatus Roizmanbacteria bacterium RIFCSPHIGHO2_01_FULL_39_12c</name>
    <dbReference type="NCBI Taxonomy" id="1802031"/>
    <lineage>
        <taxon>Bacteria</taxon>
        <taxon>Candidatus Roizmaniibacteriota</taxon>
    </lineage>
</organism>
<evidence type="ECO:0008006" key="3">
    <source>
        <dbReference type="Google" id="ProtNLM"/>
    </source>
</evidence>
<dbReference type="EMBL" id="MFZG01000036">
    <property type="protein sequence ID" value="OGK15525.1"/>
    <property type="molecule type" value="Genomic_DNA"/>
</dbReference>
<proteinExistence type="predicted"/>
<evidence type="ECO:0000313" key="2">
    <source>
        <dbReference type="Proteomes" id="UP000177208"/>
    </source>
</evidence>
<reference evidence="1 2" key="1">
    <citation type="journal article" date="2016" name="Nat. Commun.">
        <title>Thousands of microbial genomes shed light on interconnected biogeochemical processes in an aquifer system.</title>
        <authorList>
            <person name="Anantharaman K."/>
            <person name="Brown C.T."/>
            <person name="Hug L.A."/>
            <person name="Sharon I."/>
            <person name="Castelle C.J."/>
            <person name="Probst A.J."/>
            <person name="Thomas B.C."/>
            <person name="Singh A."/>
            <person name="Wilkins M.J."/>
            <person name="Karaoz U."/>
            <person name="Brodie E.L."/>
            <person name="Williams K.H."/>
            <person name="Hubbard S.S."/>
            <person name="Banfield J.F."/>
        </authorList>
    </citation>
    <scope>NUCLEOTIDE SEQUENCE [LARGE SCALE GENOMIC DNA]</scope>
</reference>
<protein>
    <recommendedName>
        <fullName evidence="3">Glycoside hydrolase family 42 N-terminal domain-containing protein</fullName>
    </recommendedName>
</protein>
<accession>A0A1F7G9V2</accession>